<proteinExistence type="predicted"/>
<dbReference type="EMBL" id="JRWP01000005">
    <property type="protein sequence ID" value="KGY09406.1"/>
    <property type="molecule type" value="Genomic_DNA"/>
</dbReference>
<keyword evidence="8" id="KW-0234">DNA repair</keyword>
<dbReference type="GO" id="GO:0016705">
    <property type="term" value="F:oxidoreductase activity, acting on paired donors, with incorporation or reduction of molecular oxygen"/>
    <property type="evidence" value="ECO:0007669"/>
    <property type="project" value="UniProtKB-ARBA"/>
</dbReference>
<dbReference type="Gene3D" id="2.60.120.590">
    <property type="entry name" value="Alpha-ketoglutarate-dependent dioxygenase AlkB-like"/>
    <property type="match status" value="1"/>
</dbReference>
<comment type="cofactor">
    <cofactor evidence="1">
        <name>Fe(2+)</name>
        <dbReference type="ChEBI" id="CHEBI:29033"/>
    </cofactor>
</comment>
<evidence type="ECO:0000259" key="9">
    <source>
        <dbReference type="PROSITE" id="PS51471"/>
    </source>
</evidence>
<dbReference type="GO" id="GO:0051213">
    <property type="term" value="F:dioxygenase activity"/>
    <property type="evidence" value="ECO:0007669"/>
    <property type="project" value="UniProtKB-KW"/>
</dbReference>
<comment type="caution">
    <text evidence="10">The sequence shown here is derived from an EMBL/GenBank/DDBJ whole genome shotgun (WGS) entry which is preliminary data.</text>
</comment>
<reference evidence="10 11" key="1">
    <citation type="submission" date="2014-10" db="EMBL/GenBank/DDBJ databases">
        <title>Genome sequencing of Vibrio sinaloensis T08.</title>
        <authorList>
            <person name="Chan K.-G."/>
            <person name="Mohamad N.I."/>
        </authorList>
    </citation>
    <scope>NUCLEOTIDE SEQUENCE [LARGE SCALE GENOMIC DNA]</scope>
    <source>
        <strain evidence="10 11">T08</strain>
    </source>
</reference>
<organism evidence="10 11">
    <name type="scientific">Photobacterium sp. (strain ATCC 43367)</name>
    <dbReference type="NCBI Taxonomy" id="379097"/>
    <lineage>
        <taxon>Bacteria</taxon>
        <taxon>Pseudomonadati</taxon>
        <taxon>Pseudomonadota</taxon>
        <taxon>Gammaproteobacteria</taxon>
        <taxon>Vibrionales</taxon>
        <taxon>Vibrionaceae</taxon>
        <taxon>Vibrio</taxon>
        <taxon>Vibrio oreintalis group</taxon>
    </lineage>
</organism>
<dbReference type="Pfam" id="PF13532">
    <property type="entry name" value="2OG-FeII_Oxy_2"/>
    <property type="match status" value="1"/>
</dbReference>
<dbReference type="PROSITE" id="PS51471">
    <property type="entry name" value="FE2OG_OXY"/>
    <property type="match status" value="1"/>
</dbReference>
<accession>A0A0A5I0V0</accession>
<name>A0A0A5I0V0_PHOS4</name>
<evidence type="ECO:0000256" key="3">
    <source>
        <dbReference type="ARBA" id="ARBA00022763"/>
    </source>
</evidence>
<protein>
    <submittedName>
        <fullName evidence="10">DNA repair protein</fullName>
    </submittedName>
</protein>
<evidence type="ECO:0000256" key="1">
    <source>
        <dbReference type="ARBA" id="ARBA00001954"/>
    </source>
</evidence>
<dbReference type="Proteomes" id="UP000030451">
    <property type="component" value="Unassembled WGS sequence"/>
</dbReference>
<evidence type="ECO:0000256" key="5">
    <source>
        <dbReference type="ARBA" id="ARBA00022964"/>
    </source>
</evidence>
<keyword evidence="2" id="KW-0479">Metal-binding</keyword>
<feature type="domain" description="Fe2OG dioxygenase" evidence="9">
    <location>
        <begin position="103"/>
        <end position="200"/>
    </location>
</feature>
<keyword evidence="5" id="KW-0223">Dioxygenase</keyword>
<sequence length="201" mass="23427">MTQIGQPFLTPNTWHTVENGKLFWSPNFIPSDEASRLFEQLNQQIRWREDEITLFGKRMPIPRLQCWYGNSPYRYSNLTMHPEPWLPTLLDLKRRCESAADAPFNSVLANLYRNGQDSNGWHSDNEPELGINPTIASLSLGETRRFHLKHKQSKQKITFDQTSGSLLIMAGEMQHHWLHTLAKTKQQRAARINLTFRNLVE</sequence>
<evidence type="ECO:0000256" key="6">
    <source>
        <dbReference type="ARBA" id="ARBA00023002"/>
    </source>
</evidence>
<dbReference type="RefSeq" id="WP_038189172.1">
    <property type="nucleotide sequence ID" value="NZ_JRWP01000005.1"/>
</dbReference>
<dbReference type="InterPro" id="IPR037151">
    <property type="entry name" value="AlkB-like_sf"/>
</dbReference>
<gene>
    <name evidence="10" type="ORF">NM06_06015</name>
</gene>
<dbReference type="InterPro" id="IPR027450">
    <property type="entry name" value="AlkB-like"/>
</dbReference>
<dbReference type="PANTHER" id="PTHR31212:SF4">
    <property type="entry name" value="ALPHA-KETOGLUTARATE-DEPENDENT DIOXYGENASE ALKB HOMOLOG 3"/>
    <property type="match status" value="1"/>
</dbReference>
<dbReference type="PANTHER" id="PTHR31212">
    <property type="entry name" value="ALPHA-KETOGLUTARATE-DEPENDENT DIOXYGENASE ALKB HOMOLOG 3"/>
    <property type="match status" value="1"/>
</dbReference>
<evidence type="ECO:0000256" key="7">
    <source>
        <dbReference type="ARBA" id="ARBA00023004"/>
    </source>
</evidence>
<dbReference type="InterPro" id="IPR032854">
    <property type="entry name" value="ALKBH3"/>
</dbReference>
<dbReference type="STRING" id="379097.SE23_14495"/>
<dbReference type="GO" id="GO:0016787">
    <property type="term" value="F:hydrolase activity"/>
    <property type="evidence" value="ECO:0007669"/>
    <property type="project" value="UniProtKB-ARBA"/>
</dbReference>
<dbReference type="SUPFAM" id="SSF51197">
    <property type="entry name" value="Clavaminate synthase-like"/>
    <property type="match status" value="1"/>
</dbReference>
<keyword evidence="3" id="KW-0227">DNA damage</keyword>
<evidence type="ECO:0000313" key="10">
    <source>
        <dbReference type="EMBL" id="KGY09406.1"/>
    </source>
</evidence>
<evidence type="ECO:0000256" key="8">
    <source>
        <dbReference type="ARBA" id="ARBA00023204"/>
    </source>
</evidence>
<dbReference type="FunFam" id="2.60.120.590:FF:000004">
    <property type="entry name" value="DNA oxidative demethylase ALKBH2"/>
    <property type="match status" value="1"/>
</dbReference>
<evidence type="ECO:0000313" key="11">
    <source>
        <dbReference type="Proteomes" id="UP000030451"/>
    </source>
</evidence>
<dbReference type="AlphaFoldDB" id="A0A0A5I0V0"/>
<dbReference type="GO" id="GO:0140097">
    <property type="term" value="F:catalytic activity, acting on DNA"/>
    <property type="evidence" value="ECO:0007669"/>
    <property type="project" value="UniProtKB-ARBA"/>
</dbReference>
<keyword evidence="6" id="KW-0560">Oxidoreductase</keyword>
<dbReference type="GO" id="GO:0006307">
    <property type="term" value="P:DNA alkylation repair"/>
    <property type="evidence" value="ECO:0007669"/>
    <property type="project" value="InterPro"/>
</dbReference>
<dbReference type="GO" id="GO:0032451">
    <property type="term" value="F:demethylase activity"/>
    <property type="evidence" value="ECO:0007669"/>
    <property type="project" value="UniProtKB-ARBA"/>
</dbReference>
<keyword evidence="7" id="KW-0408">Iron</keyword>
<dbReference type="GO" id="GO:0046872">
    <property type="term" value="F:metal ion binding"/>
    <property type="evidence" value="ECO:0007669"/>
    <property type="project" value="UniProtKB-KW"/>
</dbReference>
<evidence type="ECO:0000256" key="4">
    <source>
        <dbReference type="ARBA" id="ARBA00022842"/>
    </source>
</evidence>
<keyword evidence="4" id="KW-0460">Magnesium</keyword>
<evidence type="ECO:0000256" key="2">
    <source>
        <dbReference type="ARBA" id="ARBA00022723"/>
    </source>
</evidence>
<dbReference type="InterPro" id="IPR005123">
    <property type="entry name" value="Oxoglu/Fe-dep_dioxygenase_dom"/>
</dbReference>